<dbReference type="InterPro" id="IPR020811">
    <property type="entry name" value="Enolase_N"/>
</dbReference>
<feature type="binding site" evidence="9">
    <location>
        <position position="306"/>
    </location>
    <ligand>
        <name>substrate</name>
    </ligand>
</feature>
<feature type="binding site" evidence="9">
    <location>
        <position position="332"/>
    </location>
    <ligand>
        <name>substrate</name>
    </ligand>
</feature>
<name>A0A098VS49_9MICR</name>
<dbReference type="PANTHER" id="PTHR11902">
    <property type="entry name" value="ENOLASE"/>
    <property type="match status" value="1"/>
</dbReference>
<keyword evidence="4 10" id="KW-0460">Magnesium</keyword>
<dbReference type="GO" id="GO:0006096">
    <property type="term" value="P:glycolytic process"/>
    <property type="evidence" value="ECO:0007669"/>
    <property type="project" value="UniProtKB-UniPathway"/>
</dbReference>
<evidence type="ECO:0000256" key="1">
    <source>
        <dbReference type="ARBA" id="ARBA00005031"/>
    </source>
</evidence>
<dbReference type="SFLD" id="SFLDS00001">
    <property type="entry name" value="Enolase"/>
    <property type="match status" value="1"/>
</dbReference>
<dbReference type="SFLD" id="SFLDG00178">
    <property type="entry name" value="enolase"/>
    <property type="match status" value="1"/>
</dbReference>
<dbReference type="PRINTS" id="PR00148">
    <property type="entry name" value="ENOLASE"/>
</dbReference>
<reference evidence="13 14" key="1">
    <citation type="submission" date="2014-04" db="EMBL/GenBank/DDBJ databases">
        <title>A new species of microsporidia sheds light on the evolution of extreme parasitism.</title>
        <authorList>
            <person name="Haag K.L."/>
            <person name="James T.Y."/>
            <person name="Larsson R."/>
            <person name="Schaer T.M."/>
            <person name="Refardt D."/>
            <person name="Pombert J.-F."/>
            <person name="Ebert D."/>
        </authorList>
    </citation>
    <scope>NUCLEOTIDE SEQUENCE [LARGE SCALE GENOMIC DNA]</scope>
    <source>
        <strain evidence="13 14">UGP3</strain>
        <tissue evidence="13">Spores</tissue>
    </source>
</reference>
<feature type="binding site" evidence="9">
    <location>
        <position position="408"/>
    </location>
    <ligand>
        <name>substrate</name>
    </ligand>
</feature>
<dbReference type="PANTHER" id="PTHR11902:SF6">
    <property type="entry name" value="ENOLASE"/>
    <property type="match status" value="1"/>
</dbReference>
<dbReference type="InterPro" id="IPR020810">
    <property type="entry name" value="Enolase_C"/>
</dbReference>
<feature type="binding site" evidence="9">
    <location>
        <begin position="384"/>
        <end position="387"/>
    </location>
    <ligand>
        <name>substrate</name>
    </ligand>
</feature>
<evidence type="ECO:0000313" key="14">
    <source>
        <dbReference type="Proteomes" id="UP000029725"/>
    </source>
</evidence>
<dbReference type="Pfam" id="PF00113">
    <property type="entry name" value="Enolase_C"/>
    <property type="match status" value="1"/>
</dbReference>
<evidence type="ECO:0000313" key="13">
    <source>
        <dbReference type="EMBL" id="KGG51649.1"/>
    </source>
</evidence>
<comment type="pathway">
    <text evidence="1">Carbohydrate degradation; glycolysis; pyruvate from D-glyceraldehyde 3-phosphate: step 4/5.</text>
</comment>
<evidence type="ECO:0000256" key="6">
    <source>
        <dbReference type="ARBA" id="ARBA00023239"/>
    </source>
</evidence>
<feature type="domain" description="Enolase C-terminal TIM barrel" evidence="11">
    <location>
        <begin position="146"/>
        <end position="445"/>
    </location>
</feature>
<dbReference type="EMBL" id="JMKJ01000222">
    <property type="protein sequence ID" value="KGG51649.1"/>
    <property type="molecule type" value="Genomic_DNA"/>
</dbReference>
<evidence type="ECO:0000256" key="10">
    <source>
        <dbReference type="PIRSR" id="PIRSR001400-3"/>
    </source>
</evidence>
<feature type="binding site" evidence="10">
    <location>
        <position position="332"/>
    </location>
    <ligand>
        <name>Mg(2+)</name>
        <dbReference type="ChEBI" id="CHEBI:18420"/>
    </ligand>
</feature>
<proteinExistence type="inferred from homology"/>
<dbReference type="InterPro" id="IPR000941">
    <property type="entry name" value="Enolase"/>
</dbReference>
<dbReference type="Gene3D" id="3.20.20.120">
    <property type="entry name" value="Enolase-like C-terminal domain"/>
    <property type="match status" value="1"/>
</dbReference>
<accession>A0A098VS49</accession>
<evidence type="ECO:0000256" key="2">
    <source>
        <dbReference type="ARBA" id="ARBA00009604"/>
    </source>
</evidence>
<dbReference type="SUPFAM" id="SSF54826">
    <property type="entry name" value="Enolase N-terminal domain-like"/>
    <property type="match status" value="1"/>
</dbReference>
<feature type="binding site" evidence="9">
    <location>
        <position position="171"/>
    </location>
    <ligand>
        <name>substrate</name>
    </ligand>
</feature>
<dbReference type="AlphaFoldDB" id="A0A098VS49"/>
<dbReference type="HOGENOM" id="CLU_031223_0_0_1"/>
<gene>
    <name evidence="13" type="ORF">DI09_2p260</name>
</gene>
<comment type="catalytic activity">
    <reaction evidence="7">
        <text>(2R)-2-phosphoglycerate = phosphoenolpyruvate + H2O</text>
        <dbReference type="Rhea" id="RHEA:10164"/>
        <dbReference type="ChEBI" id="CHEBI:15377"/>
        <dbReference type="ChEBI" id="CHEBI:58289"/>
        <dbReference type="ChEBI" id="CHEBI:58702"/>
        <dbReference type="EC" id="4.2.1.11"/>
    </reaction>
</comment>
<dbReference type="GO" id="GO:0004634">
    <property type="term" value="F:phosphopyruvate hydratase activity"/>
    <property type="evidence" value="ECO:0007669"/>
    <property type="project" value="UniProtKB-EC"/>
</dbReference>
<dbReference type="GO" id="GO:0000287">
    <property type="term" value="F:magnesium ion binding"/>
    <property type="evidence" value="ECO:0007669"/>
    <property type="project" value="InterPro"/>
</dbReference>
<evidence type="ECO:0000256" key="9">
    <source>
        <dbReference type="PIRSR" id="PIRSR001400-2"/>
    </source>
</evidence>
<dbReference type="RefSeq" id="XP_013238076.1">
    <property type="nucleotide sequence ID" value="XM_013382622.1"/>
</dbReference>
<dbReference type="InterPro" id="IPR029017">
    <property type="entry name" value="Enolase-like_N"/>
</dbReference>
<evidence type="ECO:0000259" key="11">
    <source>
        <dbReference type="SMART" id="SM01192"/>
    </source>
</evidence>
<keyword evidence="14" id="KW-1185">Reference proteome</keyword>
<evidence type="ECO:0000256" key="7">
    <source>
        <dbReference type="ARBA" id="ARBA00048333"/>
    </source>
</evidence>
<feature type="binding site" evidence="9">
    <location>
        <position position="162"/>
    </location>
    <ligand>
        <name>substrate</name>
    </ligand>
</feature>
<dbReference type="NCBIfam" id="TIGR01060">
    <property type="entry name" value="eno"/>
    <property type="match status" value="1"/>
</dbReference>
<dbReference type="InterPro" id="IPR020809">
    <property type="entry name" value="Enolase_CS"/>
</dbReference>
<keyword evidence="5" id="KW-0324">Glycolysis</keyword>
<evidence type="ECO:0000256" key="8">
    <source>
        <dbReference type="PIRSR" id="PIRSR001400-1"/>
    </source>
</evidence>
<feature type="domain" description="Enolase N-terminal" evidence="12">
    <location>
        <begin position="4"/>
        <end position="135"/>
    </location>
</feature>
<dbReference type="GO" id="GO:0000015">
    <property type="term" value="C:phosphopyruvate hydratase complex"/>
    <property type="evidence" value="ECO:0007669"/>
    <property type="project" value="InterPro"/>
</dbReference>
<organism evidence="13 14">
    <name type="scientific">Mitosporidium daphniae</name>
    <dbReference type="NCBI Taxonomy" id="1485682"/>
    <lineage>
        <taxon>Eukaryota</taxon>
        <taxon>Fungi</taxon>
        <taxon>Fungi incertae sedis</taxon>
        <taxon>Microsporidia</taxon>
        <taxon>Mitosporidium</taxon>
    </lineage>
</organism>
<dbReference type="PROSITE" id="PS00164">
    <property type="entry name" value="ENOLASE"/>
    <property type="match status" value="1"/>
</dbReference>
<feature type="active site" description="Proton donor" evidence="8">
    <location>
        <position position="213"/>
    </location>
</feature>
<dbReference type="SUPFAM" id="SSF51604">
    <property type="entry name" value="Enolase C-terminal domain-like"/>
    <property type="match status" value="1"/>
</dbReference>
<dbReference type="FunFam" id="3.30.390.10:FF:000001">
    <property type="entry name" value="Enolase"/>
    <property type="match status" value="1"/>
</dbReference>
<evidence type="ECO:0000259" key="12">
    <source>
        <dbReference type="SMART" id="SM01193"/>
    </source>
</evidence>
<dbReference type="SFLD" id="SFLDF00002">
    <property type="entry name" value="enolase"/>
    <property type="match status" value="1"/>
</dbReference>
<keyword evidence="6" id="KW-0456">Lyase</keyword>
<evidence type="ECO:0000256" key="5">
    <source>
        <dbReference type="ARBA" id="ARBA00023152"/>
    </source>
</evidence>
<dbReference type="GeneID" id="25259453"/>
<dbReference type="SMART" id="SM01192">
    <property type="entry name" value="Enolase_C"/>
    <property type="match status" value="1"/>
</dbReference>
<feature type="binding site" evidence="10">
    <location>
        <position position="306"/>
    </location>
    <ligand>
        <name>Mg(2+)</name>
        <dbReference type="ChEBI" id="CHEBI:18420"/>
    </ligand>
</feature>
<feature type="binding site" evidence="10">
    <location>
        <position position="249"/>
    </location>
    <ligand>
        <name>Mg(2+)</name>
        <dbReference type="ChEBI" id="CHEBI:18420"/>
    </ligand>
</feature>
<comment type="caution">
    <text evidence="13">The sequence shown here is derived from an EMBL/GenBank/DDBJ whole genome shotgun (WGS) entry which is preliminary data.</text>
</comment>
<dbReference type="OrthoDB" id="1739814at2759"/>
<dbReference type="InterPro" id="IPR036849">
    <property type="entry name" value="Enolase-like_C_sf"/>
</dbReference>
<dbReference type="PIRSF" id="PIRSF001400">
    <property type="entry name" value="Enolase"/>
    <property type="match status" value="1"/>
</dbReference>
<dbReference type="UniPathway" id="UPA00109">
    <property type="reaction ID" value="UER00187"/>
</dbReference>
<dbReference type="Proteomes" id="UP000029725">
    <property type="component" value="Unassembled WGS sequence"/>
</dbReference>
<keyword evidence="10" id="KW-0479">Metal-binding</keyword>
<dbReference type="CDD" id="cd03313">
    <property type="entry name" value="enolase"/>
    <property type="match status" value="1"/>
</dbReference>
<sequence>MSSVSALVARQIFDSRGNPTVEVDLTTSKGLFRAAVPSGASTGIHEALELRDNIKSDYMGKGVLKAIENINTIIAPALIQSKLCVSSQKEIDAFLNQLDGTSKKTKLGANAILGVSMAVARAGAAENNVPLYEHISRLCGNSANSQLTIPLPSFNVINGGAHASSSLAFQEFMIMPTGAKSFAEAMKIGTEVYHHLKKILHDKYHQEIQVGDEGGFAPTFFETPSQALSVITEAIDASGYSGKIHLAMDVAASEFCIMEDGRPRVYDLDIKKPNMALESHRRLSAAGLADEYMSLKKQFPNLISIEDPFEQDDWEGWCMLTKSLSSIQIVGDDLTVTNSERINEAVEKHACSALLLKVNQIGSVTEAIDAAMLVKKFGWGLMVSHRSGETCDTFIADLAVGLNASQIKSGAPCRSERTEKYNQLLRIEQELGSKCRYAGYPSNIQA</sequence>
<dbReference type="VEuPathDB" id="MicrosporidiaDB:DI09_2p260"/>
<comment type="similarity">
    <text evidence="2">Belongs to the enolase family.</text>
</comment>
<protein>
    <recommendedName>
        <fullName evidence="3">phosphopyruvate hydratase</fullName>
        <ecNumber evidence="3">4.2.1.11</ecNumber>
    </recommendedName>
</protein>
<evidence type="ECO:0000256" key="3">
    <source>
        <dbReference type="ARBA" id="ARBA00012058"/>
    </source>
</evidence>
<feature type="active site" description="Proton acceptor" evidence="8">
    <location>
        <position position="357"/>
    </location>
</feature>
<evidence type="ECO:0000256" key="4">
    <source>
        <dbReference type="ARBA" id="ARBA00022842"/>
    </source>
</evidence>
<dbReference type="HAMAP" id="MF_00318">
    <property type="entry name" value="Enolase"/>
    <property type="match status" value="1"/>
</dbReference>
<dbReference type="Pfam" id="PF03952">
    <property type="entry name" value="Enolase_N"/>
    <property type="match status" value="1"/>
</dbReference>
<dbReference type="EC" id="4.2.1.11" evidence="3"/>
<comment type="cofactor">
    <cofactor evidence="10">
        <name>Mg(2+)</name>
        <dbReference type="ChEBI" id="CHEBI:18420"/>
    </cofactor>
    <text evidence="10">Mg(2+) is required for catalysis and for stabilizing the dimer.</text>
</comment>
<dbReference type="Gene3D" id="3.30.390.10">
    <property type="entry name" value="Enolase-like, N-terminal domain"/>
    <property type="match status" value="1"/>
</dbReference>
<dbReference type="SMART" id="SM01193">
    <property type="entry name" value="Enolase_N"/>
    <property type="match status" value="1"/>
</dbReference>